<comment type="caution">
    <text evidence="1">The sequence shown here is derived from an EMBL/GenBank/DDBJ whole genome shotgun (WGS) entry which is preliminary data.</text>
</comment>
<dbReference type="EMBL" id="JBHSPR010000033">
    <property type="protein sequence ID" value="MFC6020645.1"/>
    <property type="molecule type" value="Genomic_DNA"/>
</dbReference>
<dbReference type="InterPro" id="IPR008257">
    <property type="entry name" value="Pept_M19"/>
</dbReference>
<name>A0ABW1KGR5_9ACTN</name>
<gene>
    <name evidence="1" type="ORF">ACFP2T_31290</name>
</gene>
<accession>A0ABW1KGR5</accession>
<dbReference type="RefSeq" id="WP_377428113.1">
    <property type="nucleotide sequence ID" value="NZ_JBHSPR010000033.1"/>
</dbReference>
<sequence length="330" mass="35890">MPDVPPASPRPPLLWEQHCCLPLSPQADVDQLARYLRPGGSYVSVNVGYAPHSTATVLGLLDAFRRRVADDSRYLLADTTGDIDRAHAGDRVAVGFDLEDAGPLEGQLDRVQLFYDLGVRTLLPTYNQRNAAGSGCLDPVDDGLTAYGRALVREMNAVGMVVDGSHCGARTGLDLCRTSRHPVIYSHSCMRGLWEHPRNITDDQARACADTGGVIGITGVGIFLGPNDASIEALCRHIDYAVDLVGPDHVGLATDFSFDLDDLNRALATNPHLFPDVYTRWGPIEFMPPEDLLNVSTALHERGYPADAIQAIVSGNFRRIAEQVWKTPAH</sequence>
<organism evidence="1 2">
    <name type="scientific">Plantactinospora solaniradicis</name>
    <dbReference type="NCBI Taxonomy" id="1723736"/>
    <lineage>
        <taxon>Bacteria</taxon>
        <taxon>Bacillati</taxon>
        <taxon>Actinomycetota</taxon>
        <taxon>Actinomycetes</taxon>
        <taxon>Micromonosporales</taxon>
        <taxon>Micromonosporaceae</taxon>
        <taxon>Plantactinospora</taxon>
    </lineage>
</organism>
<dbReference type="PROSITE" id="PS51365">
    <property type="entry name" value="RENAL_DIPEPTIDASE_2"/>
    <property type="match status" value="1"/>
</dbReference>
<keyword evidence="2" id="KW-1185">Reference proteome</keyword>
<evidence type="ECO:0000313" key="2">
    <source>
        <dbReference type="Proteomes" id="UP001596203"/>
    </source>
</evidence>
<dbReference type="Pfam" id="PF01244">
    <property type="entry name" value="Peptidase_M19"/>
    <property type="match status" value="1"/>
</dbReference>
<dbReference type="InterPro" id="IPR032466">
    <property type="entry name" value="Metal_Hydrolase"/>
</dbReference>
<dbReference type="Gene3D" id="3.20.20.140">
    <property type="entry name" value="Metal-dependent hydrolases"/>
    <property type="match status" value="1"/>
</dbReference>
<dbReference type="PANTHER" id="PTHR10443:SF12">
    <property type="entry name" value="DIPEPTIDASE"/>
    <property type="match status" value="1"/>
</dbReference>
<protein>
    <submittedName>
        <fullName evidence="1">Dipeptidase</fullName>
    </submittedName>
</protein>
<dbReference type="Proteomes" id="UP001596203">
    <property type="component" value="Unassembled WGS sequence"/>
</dbReference>
<proteinExistence type="predicted"/>
<reference evidence="2" key="1">
    <citation type="journal article" date="2019" name="Int. J. Syst. Evol. Microbiol.">
        <title>The Global Catalogue of Microorganisms (GCM) 10K type strain sequencing project: providing services to taxonomists for standard genome sequencing and annotation.</title>
        <authorList>
            <consortium name="The Broad Institute Genomics Platform"/>
            <consortium name="The Broad Institute Genome Sequencing Center for Infectious Disease"/>
            <person name="Wu L."/>
            <person name="Ma J."/>
        </authorList>
    </citation>
    <scope>NUCLEOTIDE SEQUENCE [LARGE SCALE GENOMIC DNA]</scope>
    <source>
        <strain evidence="2">ZS-35-S2</strain>
    </source>
</reference>
<dbReference type="PANTHER" id="PTHR10443">
    <property type="entry name" value="MICROSOMAL DIPEPTIDASE"/>
    <property type="match status" value="1"/>
</dbReference>
<dbReference type="SUPFAM" id="SSF51556">
    <property type="entry name" value="Metallo-dependent hydrolases"/>
    <property type="match status" value="1"/>
</dbReference>
<evidence type="ECO:0000313" key="1">
    <source>
        <dbReference type="EMBL" id="MFC6020645.1"/>
    </source>
</evidence>